<dbReference type="OrthoDB" id="271628at2759"/>
<dbReference type="KEGG" id="muo:115480749"/>
<organism evidence="3 4">
    <name type="scientific">Microcaecilia unicolor</name>
    <dbReference type="NCBI Taxonomy" id="1415580"/>
    <lineage>
        <taxon>Eukaryota</taxon>
        <taxon>Metazoa</taxon>
        <taxon>Chordata</taxon>
        <taxon>Craniata</taxon>
        <taxon>Vertebrata</taxon>
        <taxon>Euteleostomi</taxon>
        <taxon>Amphibia</taxon>
        <taxon>Gymnophiona</taxon>
        <taxon>Siphonopidae</taxon>
        <taxon>Microcaecilia</taxon>
    </lineage>
</organism>
<dbReference type="AlphaFoldDB" id="A0A6P7ZN37"/>
<dbReference type="SUPFAM" id="SSF50729">
    <property type="entry name" value="PH domain-like"/>
    <property type="match status" value="1"/>
</dbReference>
<protein>
    <submittedName>
        <fullName evidence="4 5">Myotubularin-related protein 9-like isoform X1</fullName>
    </submittedName>
</protein>
<name>A0A6P7ZN37_9AMPH</name>
<dbReference type="SUPFAM" id="SSF52799">
    <property type="entry name" value="(Phosphotyrosine protein) phosphatases II"/>
    <property type="match status" value="1"/>
</dbReference>
<gene>
    <name evidence="4 5 6" type="primary">LOC115480749</name>
</gene>
<dbReference type="RefSeq" id="XP_030075482.1">
    <property type="nucleotide sequence ID" value="XM_030219622.1"/>
</dbReference>
<dbReference type="GO" id="GO:0005737">
    <property type="term" value="C:cytoplasm"/>
    <property type="evidence" value="ECO:0007669"/>
    <property type="project" value="TreeGrafter"/>
</dbReference>
<dbReference type="PANTHER" id="PTHR10807:SF52">
    <property type="entry name" value="MYOTUBULARIN PHOSPHATASE DOMAIN-CONTAINING PROTEIN"/>
    <property type="match status" value="1"/>
</dbReference>
<evidence type="ECO:0000256" key="1">
    <source>
        <dbReference type="ARBA" id="ARBA00007471"/>
    </source>
</evidence>
<evidence type="ECO:0000313" key="6">
    <source>
        <dbReference type="RefSeq" id="XP_030075482.1"/>
    </source>
</evidence>
<evidence type="ECO:0000313" key="5">
    <source>
        <dbReference type="RefSeq" id="XP_030075481.1"/>
    </source>
</evidence>
<dbReference type="CDD" id="cd13211">
    <property type="entry name" value="PH-GRAM_MTMR9"/>
    <property type="match status" value="1"/>
</dbReference>
<evidence type="ECO:0000259" key="2">
    <source>
        <dbReference type="PROSITE" id="PS51339"/>
    </source>
</evidence>
<evidence type="ECO:0000313" key="3">
    <source>
        <dbReference type="Proteomes" id="UP000515156"/>
    </source>
</evidence>
<dbReference type="PANTHER" id="PTHR10807">
    <property type="entry name" value="MYOTUBULARIN-RELATED"/>
    <property type="match status" value="1"/>
</dbReference>
<dbReference type="GO" id="GO:0046856">
    <property type="term" value="P:phosphatidylinositol dephosphorylation"/>
    <property type="evidence" value="ECO:0007669"/>
    <property type="project" value="TreeGrafter"/>
</dbReference>
<sequence>MELSELIKTTQVDNVLLSRPLVPPVKGTLCITSHHLLLSAQAEGEKDSLELWLLHRNVDTVEKSVQNLGLYHSNRTKSFQQETRFPSSSGTITLKCKDLQMIRLDFPGMEECLDVANSIEALSSLESVMLMYPFYFRPEGWKLEEGWDFYSLEDYYQPITADTDAWRLSTVNKDFTVSPSYPPLLIVPKAIDDESLKANANFRHGGRFPVLSYYHKKNGMVMLRSSQPMIGPNGKRCKEDEILLSAVLDGGERGYIIDTRSPQAAKQARMKGGGTETKANYPYWKRLHRPLERGRSLQESFIKLMEACNEQSQNMDRWLGKLEASKWLSHVKDSLSTACLAAQCLEREEACVLVHGSEGTDTTLIVTALAQVILDPDYRTISGFQALIEREWIQAGHPFQLRCSRAAYSHSRVKHEAPIFLLFMDCCWQLGRQFPFSMEFNEHFLSSLIQNAYASEYGTFLCNNEKERCLCALKEKTHSLWCRMNHPSERRKFLNPLYERNTLVIWPSVEPQSMQLWTGFFLQWMIPTDHITRAQAEIWRLVDLTVA</sequence>
<dbReference type="InterPro" id="IPR011993">
    <property type="entry name" value="PH-like_dom_sf"/>
</dbReference>
<dbReference type="Pfam" id="PF06602">
    <property type="entry name" value="Myotub-related"/>
    <property type="match status" value="1"/>
</dbReference>
<dbReference type="RefSeq" id="XP_030075481.1">
    <property type="nucleotide sequence ID" value="XM_030219621.1"/>
</dbReference>
<dbReference type="RefSeq" id="XP_030075480.1">
    <property type="nucleotide sequence ID" value="XM_030219620.1"/>
</dbReference>
<dbReference type="Gene3D" id="2.30.29.30">
    <property type="entry name" value="Pleckstrin-homology domain (PH domain)/Phosphotyrosine-binding domain (PTB)"/>
    <property type="match status" value="1"/>
</dbReference>
<dbReference type="CDD" id="cd14536">
    <property type="entry name" value="PTP-MTMR9"/>
    <property type="match status" value="1"/>
</dbReference>
<dbReference type="GO" id="GO:0010507">
    <property type="term" value="P:negative regulation of autophagy"/>
    <property type="evidence" value="ECO:0007669"/>
    <property type="project" value="TreeGrafter"/>
</dbReference>
<dbReference type="InterPro" id="IPR029021">
    <property type="entry name" value="Prot-tyrosine_phosphatase-like"/>
</dbReference>
<proteinExistence type="inferred from homology"/>
<dbReference type="Proteomes" id="UP000515156">
    <property type="component" value="Chromosome 11"/>
</dbReference>
<evidence type="ECO:0000313" key="4">
    <source>
        <dbReference type="RefSeq" id="XP_030075480.1"/>
    </source>
</evidence>
<comment type="similarity">
    <text evidence="1">Belongs to the protein-tyrosine phosphatase family. Non-receptor class myotubularin subfamily.</text>
</comment>
<dbReference type="GeneID" id="115480749"/>
<dbReference type="InterPro" id="IPR010569">
    <property type="entry name" value="Myotubularin-like_Pase_dom"/>
</dbReference>
<accession>A0A6P7ZN37</accession>
<reference evidence="3" key="1">
    <citation type="submission" date="2024-06" db="UniProtKB">
        <authorList>
            <consortium name="RefSeq"/>
        </authorList>
    </citation>
    <scope>NUCLEOTIDE SEQUENCE [LARGE SCALE GENOMIC DNA]</scope>
</reference>
<keyword evidence="3" id="KW-1185">Reference proteome</keyword>
<dbReference type="InterPro" id="IPR030564">
    <property type="entry name" value="Myotubularin"/>
</dbReference>
<dbReference type="GO" id="GO:0019903">
    <property type="term" value="F:protein phosphatase binding"/>
    <property type="evidence" value="ECO:0007669"/>
    <property type="project" value="TreeGrafter"/>
</dbReference>
<feature type="domain" description="Myotubularin phosphatase" evidence="2">
    <location>
        <begin position="146"/>
        <end position="521"/>
    </location>
</feature>
<dbReference type="PROSITE" id="PS51339">
    <property type="entry name" value="PPASE_MYOTUBULARIN"/>
    <property type="match status" value="1"/>
</dbReference>
<reference evidence="4 5" key="2">
    <citation type="submission" date="2025-04" db="UniProtKB">
        <authorList>
            <consortium name="RefSeq"/>
        </authorList>
    </citation>
    <scope>IDENTIFICATION</scope>
</reference>